<dbReference type="Gene3D" id="1.10.260.40">
    <property type="entry name" value="lambda repressor-like DNA-binding domains"/>
    <property type="match status" value="1"/>
</dbReference>
<dbReference type="AlphaFoldDB" id="A0A9X8X3J5"/>
<feature type="domain" description="HTH cro/C1-type" evidence="1">
    <location>
        <begin position="4"/>
        <end position="58"/>
    </location>
</feature>
<dbReference type="PROSITE" id="PS50943">
    <property type="entry name" value="HTH_CROC1"/>
    <property type="match status" value="1"/>
</dbReference>
<dbReference type="SMART" id="SM00530">
    <property type="entry name" value="HTH_XRE"/>
    <property type="match status" value="1"/>
</dbReference>
<dbReference type="InterPro" id="IPR001387">
    <property type="entry name" value="Cro/C1-type_HTH"/>
</dbReference>
<reference evidence="2 3" key="1">
    <citation type="submission" date="2017-04" db="EMBL/GenBank/DDBJ databases">
        <authorList>
            <person name="Criscuolo A."/>
        </authorList>
    </citation>
    <scope>NUCLEOTIDE SEQUENCE [LARGE SCALE GENOMIC DNA]</scope>
    <source>
        <strain evidence="2">16-00221</strain>
    </source>
</reference>
<dbReference type="SUPFAM" id="SSF47413">
    <property type="entry name" value="lambda repressor-like DNA-binding domains"/>
    <property type="match status" value="1"/>
</dbReference>
<organism evidence="2 3">
    <name type="scientific">Bacillus paranthracis</name>
    <dbReference type="NCBI Taxonomy" id="2026186"/>
    <lineage>
        <taxon>Bacteria</taxon>
        <taxon>Bacillati</taxon>
        <taxon>Bacillota</taxon>
        <taxon>Bacilli</taxon>
        <taxon>Bacillales</taxon>
        <taxon>Bacillaceae</taxon>
        <taxon>Bacillus</taxon>
        <taxon>Bacillus cereus group</taxon>
    </lineage>
</organism>
<dbReference type="Proteomes" id="UP000194435">
    <property type="component" value="Unassembled WGS sequence"/>
</dbReference>
<dbReference type="CDD" id="cd00093">
    <property type="entry name" value="HTH_XRE"/>
    <property type="match status" value="1"/>
</dbReference>
<protein>
    <submittedName>
        <fullName evidence="2">Anaerobic benzoate catabolism transcriptional regulator</fullName>
    </submittedName>
</protein>
<name>A0A9X8X3J5_9BACI</name>
<dbReference type="RefSeq" id="WP_086717677.1">
    <property type="nucleotide sequence ID" value="NZ_FWZC01000027.1"/>
</dbReference>
<accession>A0A9X8X3J5</accession>
<dbReference type="GO" id="GO:0003677">
    <property type="term" value="F:DNA binding"/>
    <property type="evidence" value="ECO:0007669"/>
    <property type="project" value="InterPro"/>
</dbReference>
<evidence type="ECO:0000313" key="3">
    <source>
        <dbReference type="Proteomes" id="UP000194435"/>
    </source>
</evidence>
<gene>
    <name evidence="2" type="ORF">BACERE00221_01297</name>
</gene>
<dbReference type="EMBL" id="FWZC01000027">
    <property type="protein sequence ID" value="SMD89543.1"/>
    <property type="molecule type" value="Genomic_DNA"/>
</dbReference>
<dbReference type="InterPro" id="IPR010982">
    <property type="entry name" value="Lambda_DNA-bd_dom_sf"/>
</dbReference>
<proteinExistence type="predicted"/>
<comment type="caution">
    <text evidence="2">The sequence shown here is derived from an EMBL/GenBank/DDBJ whole genome shotgun (WGS) entry which is preliminary data.</text>
</comment>
<sequence length="63" mass="7108">MNHVAKARKQLNMSQDTLSKKAKVSRPYLSNIENLKVQPSVGAAIRIAKALNKRVEDIFLDKM</sequence>
<evidence type="ECO:0000313" key="2">
    <source>
        <dbReference type="EMBL" id="SMD89543.1"/>
    </source>
</evidence>
<evidence type="ECO:0000259" key="1">
    <source>
        <dbReference type="PROSITE" id="PS50943"/>
    </source>
</evidence>
<dbReference type="Pfam" id="PF01381">
    <property type="entry name" value="HTH_3"/>
    <property type="match status" value="1"/>
</dbReference>